<dbReference type="RefSeq" id="WP_035126814.1">
    <property type="nucleotide sequence ID" value="NZ_JRHH01000004.1"/>
</dbReference>
<comment type="caution">
    <text evidence="2">The sequence shown here is derived from an EMBL/GenBank/DDBJ whole genome shotgun (WGS) entry which is preliminary data.</text>
</comment>
<dbReference type="eggNOG" id="ENOG5032WZP">
    <property type="taxonomic scope" value="Bacteria"/>
</dbReference>
<dbReference type="Proteomes" id="UP000029554">
    <property type="component" value="Unassembled WGS sequence"/>
</dbReference>
<protein>
    <recommendedName>
        <fullName evidence="4">Lipocalin-like domain-containing protein</fullName>
    </recommendedName>
</protein>
<accession>A0A095SSG7</accession>
<evidence type="ECO:0000313" key="2">
    <source>
        <dbReference type="EMBL" id="KGD67527.1"/>
    </source>
</evidence>
<reference evidence="2 3" key="1">
    <citation type="submission" date="2014-09" db="EMBL/GenBank/DDBJ databases">
        <title>Whole Genome Shotgun of Flavobacterium aquatile LMG 4008.</title>
        <authorList>
            <person name="Gale A.N."/>
            <person name="Pipes S.E."/>
            <person name="Newman J.D."/>
        </authorList>
    </citation>
    <scope>NUCLEOTIDE SEQUENCE [LARGE SCALE GENOMIC DNA]</scope>
    <source>
        <strain evidence="2 3">LMG 4008</strain>
    </source>
</reference>
<evidence type="ECO:0008006" key="4">
    <source>
        <dbReference type="Google" id="ProtNLM"/>
    </source>
</evidence>
<name>A0A095SSG7_9FLAO</name>
<evidence type="ECO:0000313" key="3">
    <source>
        <dbReference type="Proteomes" id="UP000029554"/>
    </source>
</evidence>
<feature type="signal peptide" evidence="1">
    <location>
        <begin position="1"/>
        <end position="18"/>
    </location>
</feature>
<dbReference type="OrthoDB" id="1372254at2"/>
<dbReference type="AlphaFoldDB" id="A0A095SSG7"/>
<keyword evidence="3" id="KW-1185">Reference proteome</keyword>
<keyword evidence="1" id="KW-0732">Signal</keyword>
<organism evidence="2 3">
    <name type="scientific">Flavobacterium aquatile LMG 4008 = ATCC 11947</name>
    <dbReference type="NCBI Taxonomy" id="1453498"/>
    <lineage>
        <taxon>Bacteria</taxon>
        <taxon>Pseudomonadati</taxon>
        <taxon>Bacteroidota</taxon>
        <taxon>Flavobacteriia</taxon>
        <taxon>Flavobacteriales</taxon>
        <taxon>Flavobacteriaceae</taxon>
        <taxon>Flavobacterium</taxon>
    </lineage>
</organism>
<dbReference type="STRING" id="1453498.LG45_10320"/>
<sequence>MKKLLLIIVMFLNFSAFAQKECEYDSDFTDSIGTYKSTKEYIIHERYFGNNKATLLLSLINAEGLLSVNVQIIKKNSEFIPAKCFNKNSKIYLQLENGKVITLVAIEQESCGEAISNPTENIRVLSGYFLFMKEGFEDLKKSPMNLIRIKFAGETEDFIIKSELKSELNQNNYYPQNYFINYLKCIE</sequence>
<evidence type="ECO:0000256" key="1">
    <source>
        <dbReference type="SAM" id="SignalP"/>
    </source>
</evidence>
<proteinExistence type="predicted"/>
<feature type="chain" id="PRO_5001909600" description="Lipocalin-like domain-containing protein" evidence="1">
    <location>
        <begin position="19"/>
        <end position="187"/>
    </location>
</feature>
<gene>
    <name evidence="2" type="ORF">LG45_10320</name>
</gene>
<dbReference type="EMBL" id="JRHH01000004">
    <property type="protein sequence ID" value="KGD67527.1"/>
    <property type="molecule type" value="Genomic_DNA"/>
</dbReference>